<feature type="region of interest" description="Disordered" evidence="1">
    <location>
        <begin position="157"/>
        <end position="191"/>
    </location>
</feature>
<protein>
    <recommendedName>
        <fullName evidence="4">CipC-like antibiotic response protein</fullName>
    </recommendedName>
</protein>
<dbReference type="EMBL" id="VIGI01000002">
    <property type="protein sequence ID" value="KAB8304061.1"/>
    <property type="molecule type" value="Genomic_DNA"/>
</dbReference>
<accession>A0A5N6KKE2</accession>
<dbReference type="AlphaFoldDB" id="A0A5N6KKE2"/>
<proteinExistence type="predicted"/>
<dbReference type="Proteomes" id="UP000326757">
    <property type="component" value="Unassembled WGS sequence"/>
</dbReference>
<name>A0A5N6KKE2_MONLA</name>
<dbReference type="PANTHER" id="PTHR37450:SF1">
    <property type="entry name" value="CIPC PROTEIN"/>
    <property type="match status" value="1"/>
</dbReference>
<comment type="caution">
    <text evidence="2">The sequence shown here is derived from an EMBL/GenBank/DDBJ whole genome shotgun (WGS) entry which is preliminary data.</text>
</comment>
<feature type="region of interest" description="Disordered" evidence="1">
    <location>
        <begin position="99"/>
        <end position="122"/>
    </location>
</feature>
<dbReference type="PANTHER" id="PTHR37450">
    <property type="entry name" value="CIPC PROTEIN"/>
    <property type="match status" value="1"/>
</dbReference>
<organism evidence="2 3">
    <name type="scientific">Monilinia laxa</name>
    <name type="common">Brown rot fungus</name>
    <name type="synonym">Sclerotinia laxa</name>
    <dbReference type="NCBI Taxonomy" id="61186"/>
    <lineage>
        <taxon>Eukaryota</taxon>
        <taxon>Fungi</taxon>
        <taxon>Dikarya</taxon>
        <taxon>Ascomycota</taxon>
        <taxon>Pezizomycotina</taxon>
        <taxon>Leotiomycetes</taxon>
        <taxon>Helotiales</taxon>
        <taxon>Sclerotiniaceae</taxon>
        <taxon>Monilinia</taxon>
    </lineage>
</organism>
<dbReference type="OrthoDB" id="9895617at2759"/>
<evidence type="ECO:0000256" key="1">
    <source>
        <dbReference type="SAM" id="MobiDB-lite"/>
    </source>
</evidence>
<dbReference type="InterPro" id="IPR022234">
    <property type="entry name" value="DUF3759"/>
</dbReference>
<dbReference type="Pfam" id="PF12585">
    <property type="entry name" value="DUF3759"/>
    <property type="match status" value="1"/>
</dbReference>
<gene>
    <name evidence="2" type="ORF">EYC80_005404</name>
</gene>
<reference evidence="2 3" key="1">
    <citation type="submission" date="2019-06" db="EMBL/GenBank/DDBJ databases">
        <title>Genome Sequence of the Brown Rot Fungal Pathogen Monilinia laxa.</title>
        <authorList>
            <person name="De Miccolis Angelini R.M."/>
            <person name="Landi L."/>
            <person name="Abate D."/>
            <person name="Pollastro S."/>
            <person name="Romanazzi G."/>
            <person name="Faretra F."/>
        </authorList>
    </citation>
    <scope>NUCLEOTIDE SEQUENCE [LARGE SCALE GENOMIC DNA]</scope>
    <source>
        <strain evidence="2 3">Mlax316</strain>
    </source>
</reference>
<evidence type="ECO:0000313" key="2">
    <source>
        <dbReference type="EMBL" id="KAB8304061.1"/>
    </source>
</evidence>
<sequence>MVFGWGESQDHYDQYQNQDTASLGHEVLAGGAGFAAMKLFEDRQRKEGKPVSHAFAKELIAGFAAGEVDKLAETKGEDWVREHRLREKSKEQAEHLYDQHYGQDDQYDPNQRGPPEHFNNRDPEIVRYGEAIAKIIGVGVKPLNSILERMRERVRQSSYQSKYNHDNPILESLDPQNPCQSTSTSTSEKPQFINSSIEPSIRHQSLQSSLSPSSPLRYTLSIRYCDP</sequence>
<evidence type="ECO:0008006" key="4">
    <source>
        <dbReference type="Google" id="ProtNLM"/>
    </source>
</evidence>
<evidence type="ECO:0000313" key="3">
    <source>
        <dbReference type="Proteomes" id="UP000326757"/>
    </source>
</evidence>
<keyword evidence="3" id="KW-1185">Reference proteome</keyword>
<feature type="compositionally biased region" description="Polar residues" evidence="1">
    <location>
        <begin position="174"/>
        <end position="191"/>
    </location>
</feature>